<evidence type="ECO:0000313" key="3">
    <source>
        <dbReference type="Proteomes" id="UP000077266"/>
    </source>
</evidence>
<feature type="region of interest" description="Disordered" evidence="1">
    <location>
        <begin position="300"/>
        <end position="366"/>
    </location>
</feature>
<gene>
    <name evidence="2" type="ORF">EXIGLDRAFT_833024</name>
</gene>
<protein>
    <submittedName>
        <fullName evidence="2">Uncharacterized protein</fullName>
    </submittedName>
</protein>
<name>A0A165L0C9_EXIGL</name>
<dbReference type="AlphaFoldDB" id="A0A165L0C9"/>
<sequence length="366" mass="41033">MLRRHNTPRSRRDLTRLADLECRFSNCRSVLTRSLDITREHYELKCREHGLVAVDGNGGVVYLGMNTSHCTHPACGKRRRSGCSLNLCSTHCINVPVDCGAREHDNERLSRPYAFDFRLPVRAPTAFSKVTVEITFTNKDIVLDHDAIAVHNTLSLTFQPEELYAALRITDINPESMTWFDGSSFVPIQLGTTVPVFGGLVQFQVTGNDDMAVGFPLLHFLDMERGLRIYKDKRGAGLSVRDAFAAAFPDCDAEAEANDNYMTLLWTTLLDAPAAVTRRYFRAGRTVDGLWARFVQEAQRVSPSPAPRPLKRRHDDDDEEDDNGSKGHPHKKKKISQLLDEANILSKRPSWQGPPASEAGGSRSRR</sequence>
<evidence type="ECO:0000313" key="2">
    <source>
        <dbReference type="EMBL" id="KZV97163.1"/>
    </source>
</evidence>
<organism evidence="2 3">
    <name type="scientific">Exidia glandulosa HHB12029</name>
    <dbReference type="NCBI Taxonomy" id="1314781"/>
    <lineage>
        <taxon>Eukaryota</taxon>
        <taxon>Fungi</taxon>
        <taxon>Dikarya</taxon>
        <taxon>Basidiomycota</taxon>
        <taxon>Agaricomycotina</taxon>
        <taxon>Agaricomycetes</taxon>
        <taxon>Auriculariales</taxon>
        <taxon>Exidiaceae</taxon>
        <taxon>Exidia</taxon>
    </lineage>
</organism>
<reference evidence="2 3" key="1">
    <citation type="journal article" date="2016" name="Mol. Biol. Evol.">
        <title>Comparative Genomics of Early-Diverging Mushroom-Forming Fungi Provides Insights into the Origins of Lignocellulose Decay Capabilities.</title>
        <authorList>
            <person name="Nagy L.G."/>
            <person name="Riley R."/>
            <person name="Tritt A."/>
            <person name="Adam C."/>
            <person name="Daum C."/>
            <person name="Floudas D."/>
            <person name="Sun H."/>
            <person name="Yadav J.S."/>
            <person name="Pangilinan J."/>
            <person name="Larsson K.H."/>
            <person name="Matsuura K."/>
            <person name="Barry K."/>
            <person name="Labutti K."/>
            <person name="Kuo R."/>
            <person name="Ohm R.A."/>
            <person name="Bhattacharya S.S."/>
            <person name="Shirouzu T."/>
            <person name="Yoshinaga Y."/>
            <person name="Martin F.M."/>
            <person name="Grigoriev I.V."/>
            <person name="Hibbett D.S."/>
        </authorList>
    </citation>
    <scope>NUCLEOTIDE SEQUENCE [LARGE SCALE GENOMIC DNA]</scope>
    <source>
        <strain evidence="2 3">HHB12029</strain>
    </source>
</reference>
<proteinExistence type="predicted"/>
<dbReference type="EMBL" id="KV425933">
    <property type="protein sequence ID" value="KZV97163.1"/>
    <property type="molecule type" value="Genomic_DNA"/>
</dbReference>
<accession>A0A165L0C9</accession>
<evidence type="ECO:0000256" key="1">
    <source>
        <dbReference type="SAM" id="MobiDB-lite"/>
    </source>
</evidence>
<dbReference type="InParanoid" id="A0A165L0C9"/>
<keyword evidence="3" id="KW-1185">Reference proteome</keyword>
<dbReference type="Proteomes" id="UP000077266">
    <property type="component" value="Unassembled WGS sequence"/>
</dbReference>
<dbReference type="OrthoDB" id="2687372at2759"/>